<protein>
    <submittedName>
        <fullName evidence="1">DUF3352 domain-containing protein</fullName>
    </submittedName>
</protein>
<accession>A0ABW7C7I3</accession>
<comment type="caution">
    <text evidence="1">The sequence shown here is derived from an EMBL/GenBank/DDBJ whole genome shotgun (WGS) entry which is preliminary data.</text>
</comment>
<sequence>MKGRAFFSILAAIAISLVAAGAAGAVWIATHSPLGLLDGVANAQPEAAVMIPKQAPAMVSLLVNPDRVEALRQAIAPLGRRRAARHEWQQARDAWLTRSGLTYDRDVQPWLGDEVTLAVTTVDIDRDPNNGREPGYLLAAAANDPDRAREFLQLFWQKQALNGINLIFEQYKGVKIVHGEALDLIPRGWAKRLAQGGRVSTQTDLATALVADRFVLAANDPKVLRDAINNIQAADLSLLREPDYQRELAALPPDRLAIAYVNPTALGELLEPATATRRRSKALLPAEWLAALPAHSATLSLKAERSGLVTEAAWVAADGLALVAAESPLTEPATATRYLPSTATIALSGTNLQQLTEQWQQILGDGPIAQAIAPLLSQVETTSGLNLQNDLLAWNTEDFALGLIPVEVGDRAAERALGEFPGDWVFVAHRNPKTTAALDRIDALAKQQGLTLGTLNLDSDQLATVWTQLIAPSSAGLMGWRNAGQVSTQVQGARATVGDYEILATSVPALAAAVQAGRDETASLLGDHLWQSVVTTLPVPNDGNVTLSWPAARPVVRRLIPLFRLVEVPLRPLFDRLDRLSFTSEGGPENLRRFSLFAHWTSW</sequence>
<evidence type="ECO:0000313" key="2">
    <source>
        <dbReference type="Proteomes" id="UP001604335"/>
    </source>
</evidence>
<dbReference type="EMBL" id="JAZAQF010000021">
    <property type="protein sequence ID" value="MFG3816818.1"/>
    <property type="molecule type" value="Genomic_DNA"/>
</dbReference>
<organism evidence="1 2">
    <name type="scientific">Limnothrix redekei LRLZ20PSL1</name>
    <dbReference type="NCBI Taxonomy" id="3112953"/>
    <lineage>
        <taxon>Bacteria</taxon>
        <taxon>Bacillati</taxon>
        <taxon>Cyanobacteriota</taxon>
        <taxon>Cyanophyceae</taxon>
        <taxon>Pseudanabaenales</taxon>
        <taxon>Pseudanabaenaceae</taxon>
        <taxon>Limnothrix</taxon>
    </lineage>
</organism>
<proteinExistence type="predicted"/>
<gene>
    <name evidence="1" type="ORF">VPK24_04145</name>
</gene>
<name>A0ABW7C7I3_9CYAN</name>
<dbReference type="Pfam" id="PF11832">
    <property type="entry name" value="DUF3352"/>
    <property type="match status" value="1"/>
</dbReference>
<reference evidence="2" key="1">
    <citation type="journal article" date="2024" name="Algal Res.">
        <title>Biochemical, toxicological and genomic investigation of a high-biomass producing Limnothrix strain isolated from Italian shallow drinking water reservoir.</title>
        <authorList>
            <person name="Simonazzi M."/>
            <person name="Shishido T.K."/>
            <person name="Delbaje E."/>
            <person name="Wahlsten M."/>
            <person name="Fewer D.P."/>
            <person name="Sivonen K."/>
            <person name="Pezzolesi L."/>
            <person name="Pistocchi R."/>
        </authorList>
    </citation>
    <scope>NUCLEOTIDE SEQUENCE [LARGE SCALE GENOMIC DNA]</scope>
    <source>
        <strain evidence="2">LRLZ20PSL1</strain>
    </source>
</reference>
<dbReference type="Proteomes" id="UP001604335">
    <property type="component" value="Unassembled WGS sequence"/>
</dbReference>
<dbReference type="InterPro" id="IPR021787">
    <property type="entry name" value="DUF3352"/>
</dbReference>
<dbReference type="RefSeq" id="WP_393010864.1">
    <property type="nucleotide sequence ID" value="NZ_JAZAQF010000021.1"/>
</dbReference>
<keyword evidence="2" id="KW-1185">Reference proteome</keyword>
<evidence type="ECO:0000313" key="1">
    <source>
        <dbReference type="EMBL" id="MFG3816818.1"/>
    </source>
</evidence>